<evidence type="ECO:0000256" key="11">
    <source>
        <dbReference type="ARBA" id="ARBA00022927"/>
    </source>
</evidence>
<dbReference type="GO" id="GO:0070971">
    <property type="term" value="C:endoplasmic reticulum exit site"/>
    <property type="evidence" value="ECO:0007669"/>
    <property type="project" value="TreeGrafter"/>
</dbReference>
<keyword evidence="9" id="KW-0256">Endoplasmic reticulum</keyword>
<dbReference type="GO" id="GO:0005198">
    <property type="term" value="F:structural molecule activity"/>
    <property type="evidence" value="ECO:0007669"/>
    <property type="project" value="TreeGrafter"/>
</dbReference>
<dbReference type="PANTHER" id="PTHR13923">
    <property type="entry name" value="SEC31-RELATED PROTEIN"/>
    <property type="match status" value="1"/>
</dbReference>
<dbReference type="InterPro" id="IPR040251">
    <property type="entry name" value="SEC31-like"/>
</dbReference>
<dbReference type="GO" id="GO:0030127">
    <property type="term" value="C:COPII vesicle coat"/>
    <property type="evidence" value="ECO:0007669"/>
    <property type="project" value="TreeGrafter"/>
</dbReference>
<dbReference type="SUPFAM" id="SSF50978">
    <property type="entry name" value="WD40 repeat-like"/>
    <property type="match status" value="1"/>
</dbReference>
<reference evidence="14" key="1">
    <citation type="submission" date="2023-06" db="EMBL/GenBank/DDBJ databases">
        <authorList>
            <consortium name="Lawrence Berkeley National Laboratory"/>
            <person name="Ahrendt S."/>
            <person name="Sahu N."/>
            <person name="Indic B."/>
            <person name="Wong-Bajracharya J."/>
            <person name="Merenyi Z."/>
            <person name="Ke H.-M."/>
            <person name="Monk M."/>
            <person name="Kocsube S."/>
            <person name="Drula E."/>
            <person name="Lipzen A."/>
            <person name="Balint B."/>
            <person name="Henrissat B."/>
            <person name="Andreopoulos B."/>
            <person name="Martin F.M."/>
            <person name="Harder C.B."/>
            <person name="Rigling D."/>
            <person name="Ford K.L."/>
            <person name="Foster G.D."/>
            <person name="Pangilinan J."/>
            <person name="Papanicolaou A."/>
            <person name="Barry K."/>
            <person name="LaButti K."/>
            <person name="Viragh M."/>
            <person name="Koriabine M."/>
            <person name="Yan M."/>
            <person name="Riley R."/>
            <person name="Champramary S."/>
            <person name="Plett K.L."/>
            <person name="Tsai I.J."/>
            <person name="Slot J."/>
            <person name="Sipos G."/>
            <person name="Plett J."/>
            <person name="Nagy L.G."/>
            <person name="Grigoriev I.V."/>
        </authorList>
    </citation>
    <scope>NUCLEOTIDE SEQUENCE</scope>
    <source>
        <strain evidence="14">HWK02</strain>
    </source>
</reference>
<gene>
    <name evidence="14" type="ORF">EDD18DRAFT_757850</name>
</gene>
<evidence type="ECO:0000313" key="15">
    <source>
        <dbReference type="Proteomes" id="UP001175228"/>
    </source>
</evidence>
<feature type="repeat" description="WD" evidence="13">
    <location>
        <begin position="86"/>
        <end position="128"/>
    </location>
</feature>
<evidence type="ECO:0000256" key="8">
    <source>
        <dbReference type="ARBA" id="ARBA00022737"/>
    </source>
</evidence>
<keyword evidence="10" id="KW-0931">ER-Golgi transport</keyword>
<dbReference type="AlphaFoldDB" id="A0AA39UKV7"/>
<dbReference type="GO" id="GO:0090110">
    <property type="term" value="P:COPII-coated vesicle cargo loading"/>
    <property type="evidence" value="ECO:0007669"/>
    <property type="project" value="TreeGrafter"/>
</dbReference>
<dbReference type="PANTHER" id="PTHR13923:SF11">
    <property type="entry name" value="SECRETORY 31, ISOFORM D"/>
    <property type="match status" value="1"/>
</dbReference>
<proteinExistence type="inferred from homology"/>
<keyword evidence="11" id="KW-0653">Protein transport</keyword>
<organism evidence="14 15">
    <name type="scientific">Armillaria luteobubalina</name>
    <dbReference type="NCBI Taxonomy" id="153913"/>
    <lineage>
        <taxon>Eukaryota</taxon>
        <taxon>Fungi</taxon>
        <taxon>Dikarya</taxon>
        <taxon>Basidiomycota</taxon>
        <taxon>Agaricomycotina</taxon>
        <taxon>Agaricomycetes</taxon>
        <taxon>Agaricomycetidae</taxon>
        <taxon>Agaricales</taxon>
        <taxon>Marasmiineae</taxon>
        <taxon>Physalacriaceae</taxon>
        <taxon>Armillaria</taxon>
    </lineage>
</organism>
<evidence type="ECO:0000256" key="5">
    <source>
        <dbReference type="ARBA" id="ARBA00021236"/>
    </source>
</evidence>
<keyword evidence="8" id="KW-0677">Repeat</keyword>
<evidence type="ECO:0000256" key="2">
    <source>
        <dbReference type="ARBA" id="ARBA00004299"/>
    </source>
</evidence>
<dbReference type="InterPro" id="IPR036322">
    <property type="entry name" value="WD40_repeat_dom_sf"/>
</dbReference>
<evidence type="ECO:0000256" key="10">
    <source>
        <dbReference type="ARBA" id="ARBA00022892"/>
    </source>
</evidence>
<evidence type="ECO:0000256" key="6">
    <source>
        <dbReference type="ARBA" id="ARBA00022448"/>
    </source>
</evidence>
<evidence type="ECO:0000313" key="14">
    <source>
        <dbReference type="EMBL" id="KAK0482970.1"/>
    </source>
</evidence>
<evidence type="ECO:0000256" key="3">
    <source>
        <dbReference type="ARBA" id="ARBA00009358"/>
    </source>
</evidence>
<dbReference type="GO" id="GO:0015031">
    <property type="term" value="P:protein transport"/>
    <property type="evidence" value="ECO:0007669"/>
    <property type="project" value="UniProtKB-KW"/>
</dbReference>
<comment type="similarity">
    <text evidence="3">Belongs to the WD repeat SEC31 family.</text>
</comment>
<evidence type="ECO:0000256" key="1">
    <source>
        <dbReference type="ARBA" id="ARBA00004240"/>
    </source>
</evidence>
<evidence type="ECO:0000256" key="7">
    <source>
        <dbReference type="ARBA" id="ARBA00022574"/>
    </source>
</evidence>
<comment type="subcellular location">
    <subcellularLocation>
        <location evidence="2">Cytoplasmic vesicle</location>
        <location evidence="2">COPII-coated vesicle membrane</location>
        <topology evidence="2">Peripheral membrane protein</topology>
        <orientation evidence="2">Cytoplasmic side</orientation>
    </subcellularLocation>
    <subcellularLocation>
        <location evidence="1">Endoplasmic reticulum</location>
    </subcellularLocation>
</comment>
<comment type="caution">
    <text evidence="14">The sequence shown here is derived from an EMBL/GenBank/DDBJ whole genome shotgun (WGS) entry which is preliminary data.</text>
</comment>
<evidence type="ECO:0000256" key="4">
    <source>
        <dbReference type="ARBA" id="ARBA00013507"/>
    </source>
</evidence>
<evidence type="ECO:0000256" key="12">
    <source>
        <dbReference type="ARBA" id="ARBA00025471"/>
    </source>
</evidence>
<dbReference type="GO" id="GO:0007029">
    <property type="term" value="P:endoplasmic reticulum organization"/>
    <property type="evidence" value="ECO:0007669"/>
    <property type="project" value="TreeGrafter"/>
</dbReference>
<dbReference type="Proteomes" id="UP001175228">
    <property type="component" value="Unassembled WGS sequence"/>
</dbReference>
<keyword evidence="7 13" id="KW-0853">WD repeat</keyword>
<dbReference type="Gene3D" id="2.130.10.10">
    <property type="entry name" value="YVTN repeat-like/Quinoprotein amine dehydrogenase"/>
    <property type="match status" value="1"/>
</dbReference>
<dbReference type="PROSITE" id="PS50082">
    <property type="entry name" value="WD_REPEATS_2"/>
    <property type="match status" value="1"/>
</dbReference>
<keyword evidence="15" id="KW-1185">Reference proteome</keyword>
<accession>A0AA39UKV7</accession>
<comment type="function">
    <text evidence="12">Component of the coat protein complex II (COPII) which promotes the formation of transport vesicles from the endoplasmic reticulum (ER). The coat has two main functions, the physical deformation of the endoplasmic reticulum membrane into vesicles and the selection of cargo molecules.</text>
</comment>
<evidence type="ECO:0000256" key="9">
    <source>
        <dbReference type="ARBA" id="ARBA00022824"/>
    </source>
</evidence>
<protein>
    <recommendedName>
        <fullName evidence="5">Protein transport protein SEC31</fullName>
    </recommendedName>
    <alternativeName>
        <fullName evidence="4">Protein transport protein sec31</fullName>
    </alternativeName>
</protein>
<keyword evidence="6" id="KW-0813">Transport</keyword>
<sequence length="305" mass="33193">MLAGASTTGYTTVWDLREKREVVTLVYDGGAGGLAGPVSATGRRGISAVAWHPDNANRLVTASEDDSSPIIMVWDLRNARAPEKVLTGHKKGVLSVSWCKQDADMLLSCGKDNRVLCWNTQISEIVGELPSASNSAFQVEWCPQNPSLLATASFDGTVAIHSIQSTNELKVSSVKSVFSYEADLLPPGTPPSIVDLVKRAEVAEPGARLEIELDHGTFVWLDNNYDTVSDTRVGKFEYFDHKAVIRVATTFVHGAILHVVQDAISSRADRQEYQQGGARVRLLGGCGGYKAPDWQWYWGEANADE</sequence>
<evidence type="ECO:0000256" key="13">
    <source>
        <dbReference type="PROSITE-ProRule" id="PRU00221"/>
    </source>
</evidence>
<name>A0AA39UKV7_9AGAR</name>
<dbReference type="InterPro" id="IPR015943">
    <property type="entry name" value="WD40/YVTN_repeat-like_dom_sf"/>
</dbReference>
<dbReference type="Pfam" id="PF00400">
    <property type="entry name" value="WD40"/>
    <property type="match status" value="1"/>
</dbReference>
<dbReference type="EMBL" id="JAUEPU010000062">
    <property type="protein sequence ID" value="KAK0482970.1"/>
    <property type="molecule type" value="Genomic_DNA"/>
</dbReference>
<dbReference type="InterPro" id="IPR001680">
    <property type="entry name" value="WD40_rpt"/>
</dbReference>
<dbReference type="SMART" id="SM00320">
    <property type="entry name" value="WD40"/>
    <property type="match status" value="3"/>
</dbReference>